<dbReference type="AlphaFoldDB" id="A0A4P6U520"/>
<dbReference type="RefSeq" id="WP_031183010.1">
    <property type="nucleotide sequence ID" value="NZ_CP032230.1"/>
</dbReference>
<organism evidence="1 2">
    <name type="scientific">Streptomyces seoulensis</name>
    <dbReference type="NCBI Taxonomy" id="73044"/>
    <lineage>
        <taxon>Bacteria</taxon>
        <taxon>Bacillati</taxon>
        <taxon>Actinomycetota</taxon>
        <taxon>Actinomycetes</taxon>
        <taxon>Kitasatosporales</taxon>
        <taxon>Streptomycetaceae</taxon>
        <taxon>Streptomyces</taxon>
    </lineage>
</organism>
<proteinExistence type="predicted"/>
<keyword evidence="1" id="KW-0614">Plasmid</keyword>
<dbReference type="KEGG" id="sseo:D0Z67_29540"/>
<protein>
    <submittedName>
        <fullName evidence="1">Uncharacterized protein</fullName>
    </submittedName>
</protein>
<evidence type="ECO:0000313" key="1">
    <source>
        <dbReference type="EMBL" id="QBJ94513.1"/>
    </source>
</evidence>
<reference evidence="1 2" key="1">
    <citation type="submission" date="2018-08" db="EMBL/GenBank/DDBJ databases">
        <title>The complete genome sequence of Streptomyces seoulensis, a pioneer strain for nickel superoxide dismutase discovery.</title>
        <authorList>
            <person name="Shin J."/>
            <person name="Lee J.-S."/>
            <person name="Lee E.-J."/>
            <person name="Youn H.-D."/>
        </authorList>
    </citation>
    <scope>NUCLEOTIDE SEQUENCE [LARGE SCALE GENOMIC DNA]</scope>
    <source>
        <strain evidence="1 2">KCTC 9819</strain>
        <plasmid evidence="1 2">unnamed</plasmid>
    </source>
</reference>
<geneLocation type="plasmid" evidence="1">
    <name>unnamed</name>
</geneLocation>
<sequence>MKITVTIDQPTGDFQDRLLALLAEHAANVEIDTSWTVPRAENYFTRLPPRAQRIVRQAVARGGYVAADDLRDSPEASLRGHSGALTRALRSGAMGGDWPDGMPLPVLAQGPGFGKVVGYRVPDELLDVFRTAVTNIDGQPPTTEK</sequence>
<dbReference type="OrthoDB" id="4279667at2"/>
<accession>A0A4P6U520</accession>
<dbReference type="STRING" id="73044.GCA_000725795_04904"/>
<evidence type="ECO:0000313" key="2">
    <source>
        <dbReference type="Proteomes" id="UP000292547"/>
    </source>
</evidence>
<dbReference type="EMBL" id="CP032230">
    <property type="protein sequence ID" value="QBJ94513.1"/>
    <property type="molecule type" value="Genomic_DNA"/>
</dbReference>
<name>A0A4P6U520_STRSO</name>
<dbReference type="GeneID" id="300103038"/>
<dbReference type="Proteomes" id="UP000292547">
    <property type="component" value="Plasmid unnamed"/>
</dbReference>
<keyword evidence="2" id="KW-1185">Reference proteome</keyword>
<gene>
    <name evidence="1" type="ORF">D0Z67_29540</name>
</gene>